<dbReference type="Gene3D" id="3.90.550.10">
    <property type="entry name" value="Spore Coat Polysaccharide Biosynthesis Protein SpsA, Chain A"/>
    <property type="match status" value="1"/>
</dbReference>
<dbReference type="GO" id="GO:0005975">
    <property type="term" value="P:carbohydrate metabolic process"/>
    <property type="evidence" value="ECO:0007669"/>
    <property type="project" value="InterPro"/>
</dbReference>
<comment type="subcellular location">
    <subcellularLocation>
        <location evidence="1">Secreted</location>
    </subcellularLocation>
</comment>
<accession>A0AAU7DEZ1</accession>
<dbReference type="CDD" id="cd00761">
    <property type="entry name" value="Glyco_tranf_GTA_type"/>
    <property type="match status" value="1"/>
</dbReference>
<evidence type="ECO:0000313" key="4">
    <source>
        <dbReference type="EMBL" id="XBH15718.1"/>
    </source>
</evidence>
<dbReference type="GO" id="GO:0016810">
    <property type="term" value="F:hydrolase activity, acting on carbon-nitrogen (but not peptide) bonds"/>
    <property type="evidence" value="ECO:0007669"/>
    <property type="project" value="InterPro"/>
</dbReference>
<proteinExistence type="predicted"/>
<dbReference type="PANTHER" id="PTHR34216">
    <property type="match status" value="1"/>
</dbReference>
<dbReference type="AlphaFoldDB" id="A0AAU7DEZ1"/>
<dbReference type="Pfam" id="PF00535">
    <property type="entry name" value="Glycos_transf_2"/>
    <property type="match status" value="1"/>
</dbReference>
<dbReference type="GO" id="GO:0005576">
    <property type="term" value="C:extracellular region"/>
    <property type="evidence" value="ECO:0007669"/>
    <property type="project" value="UniProtKB-SubCell"/>
</dbReference>
<evidence type="ECO:0000256" key="2">
    <source>
        <dbReference type="ARBA" id="ARBA00022729"/>
    </source>
</evidence>
<organism evidence="4">
    <name type="scientific">Telmatobacter sp. DSM 110680</name>
    <dbReference type="NCBI Taxonomy" id="3036704"/>
    <lineage>
        <taxon>Bacteria</taxon>
        <taxon>Pseudomonadati</taxon>
        <taxon>Acidobacteriota</taxon>
        <taxon>Terriglobia</taxon>
        <taxon>Terriglobales</taxon>
        <taxon>Acidobacteriaceae</taxon>
        <taxon>Telmatobacter</taxon>
    </lineage>
</organism>
<dbReference type="InterPro" id="IPR002509">
    <property type="entry name" value="NODB_dom"/>
</dbReference>
<dbReference type="PANTHER" id="PTHR34216:SF3">
    <property type="entry name" value="POLY-BETA-1,6-N-ACETYL-D-GLUCOSAMINE N-DEACETYLASE"/>
    <property type="match status" value="1"/>
</dbReference>
<dbReference type="Pfam" id="PF01522">
    <property type="entry name" value="Polysacc_deac_1"/>
    <property type="match status" value="1"/>
</dbReference>
<name>A0AAU7DEZ1_9BACT</name>
<protein>
    <submittedName>
        <fullName evidence="4">Polysaccharide deacetylase family protein</fullName>
    </submittedName>
</protein>
<dbReference type="EMBL" id="CP121196">
    <property type="protein sequence ID" value="XBH15718.1"/>
    <property type="molecule type" value="Genomic_DNA"/>
</dbReference>
<evidence type="ECO:0000256" key="1">
    <source>
        <dbReference type="ARBA" id="ARBA00004613"/>
    </source>
</evidence>
<reference evidence="4" key="1">
    <citation type="submission" date="2023-03" db="EMBL/GenBank/DDBJ databases">
        <title>Edaphobacter sp.</title>
        <authorList>
            <person name="Huber K.J."/>
            <person name="Papendorf J."/>
            <person name="Pilke C."/>
            <person name="Bunk B."/>
            <person name="Sproeer C."/>
            <person name="Pester M."/>
        </authorList>
    </citation>
    <scope>NUCLEOTIDE SEQUENCE</scope>
    <source>
        <strain evidence="4">DSM 110680</strain>
    </source>
</reference>
<dbReference type="SUPFAM" id="SSF53448">
    <property type="entry name" value="Nucleotide-diphospho-sugar transferases"/>
    <property type="match status" value="1"/>
</dbReference>
<dbReference type="Gene3D" id="3.20.20.370">
    <property type="entry name" value="Glycoside hydrolase/deacetylase"/>
    <property type="match status" value="1"/>
</dbReference>
<evidence type="ECO:0000259" key="3">
    <source>
        <dbReference type="PROSITE" id="PS51677"/>
    </source>
</evidence>
<dbReference type="InterPro" id="IPR051398">
    <property type="entry name" value="Polysacch_Deacetylase"/>
</dbReference>
<dbReference type="InterPro" id="IPR029044">
    <property type="entry name" value="Nucleotide-diphossugar_trans"/>
</dbReference>
<dbReference type="InterPro" id="IPR011330">
    <property type="entry name" value="Glyco_hydro/deAcase_b/a-brl"/>
</dbReference>
<dbReference type="PROSITE" id="PS51677">
    <property type="entry name" value="NODB"/>
    <property type="match status" value="1"/>
</dbReference>
<dbReference type="CDD" id="cd10918">
    <property type="entry name" value="CE4_NodB_like_5s_6s"/>
    <property type="match status" value="1"/>
</dbReference>
<feature type="domain" description="NodB homology" evidence="3">
    <location>
        <begin position="409"/>
        <end position="620"/>
    </location>
</feature>
<dbReference type="InterPro" id="IPR001173">
    <property type="entry name" value="Glyco_trans_2-like"/>
</dbReference>
<gene>
    <name evidence="4" type="ORF">P8935_14180</name>
</gene>
<dbReference type="RefSeq" id="WP_348260952.1">
    <property type="nucleotide sequence ID" value="NZ_CP121196.1"/>
</dbReference>
<dbReference type="SUPFAM" id="SSF88713">
    <property type="entry name" value="Glycoside hydrolase/deacetylase"/>
    <property type="match status" value="1"/>
</dbReference>
<keyword evidence="2" id="KW-0732">Signal</keyword>
<sequence>MNPSEAMRSELSITVVIPTWRRSEILRATLNSLSEDARTRGGDAVQVVVVCDGNDAGTLELAESYVADSLAMEWVFHNENLGLPSARNTGAIRAKGDLLLFLDDDAEAAPGLLCAHVAAHLQAEAKEADFHYVACGRIMESARVKQSSRTGEFVEQSWMFTLARHEAAIRAGETDPQMTDALTNSYFGLNCSIRRDLFAETGGFNPMLRWMDEELEYGARLYMRGVRFLSTPAMVYHRNDKDLVAYFCRCWGLGGACDTLRAIKLGQHNPQTRNLLKMDTGPVLEQLANRAFWYGHRPGRRIGEWLRWLTERTGSRLAFRLWHDTERLSRYWEAVQEFGTGRAEMRELAGEPVRVLILHSIAAPQNAGEGMYYLSPARFRMLLDRMREGGYRCADPIKLEDADGSWGPRELVLTFDDGYDDFYREVFPLMTQYGLKPLVFLVAERIGDSNRWDHNRGLRKRKLLNADQIKELQRYGVRFGSHSLTHPSLPELNAVELRRELTDSKHRLEDLLGEKVSMFAYPFGEANRRVRAAVVEAGYKFAFTTVEGLNSWQDPFAMLRTEVNESVAPWSYGWKLATGVSPLQSLKVEVSPLLRMIPRELRGPFESALEKWRAGQRTVS</sequence>